<dbReference type="RefSeq" id="WP_353548464.1">
    <property type="nucleotide sequence ID" value="NZ_AP029612.1"/>
</dbReference>
<reference evidence="3" key="1">
    <citation type="submission" date="2024-02" db="EMBL/GenBank/DDBJ databases">
        <title>Sediminibacterium planktonica sp. nov. and Sediminibacterium longus sp. nov., isolated from surface lake and river water.</title>
        <authorList>
            <person name="Watanabe K."/>
            <person name="Takemine S."/>
            <person name="Ishii Y."/>
            <person name="Ogata Y."/>
            <person name="Shindo C."/>
            <person name="Suda W."/>
        </authorList>
    </citation>
    <scope>NUCLEOTIDE SEQUENCE</scope>
    <source>
        <strain evidence="3">KACHI17</strain>
    </source>
</reference>
<proteinExistence type="predicted"/>
<accession>A0AAT9GJY2</accession>
<dbReference type="EMBL" id="AP029612">
    <property type="protein sequence ID" value="BFG70825.1"/>
    <property type="molecule type" value="Genomic_DNA"/>
</dbReference>
<evidence type="ECO:0000259" key="2">
    <source>
        <dbReference type="Pfam" id="PF19089"/>
    </source>
</evidence>
<keyword evidence="1" id="KW-0732">Signal</keyword>
<dbReference type="InterPro" id="IPR045916">
    <property type="entry name" value="DUF5777"/>
</dbReference>
<dbReference type="Pfam" id="PF19089">
    <property type="entry name" value="DUF5777"/>
    <property type="match status" value="1"/>
</dbReference>
<feature type="domain" description="DUF5777" evidence="2">
    <location>
        <begin position="51"/>
        <end position="295"/>
    </location>
</feature>
<protein>
    <submittedName>
        <fullName evidence="3">DUF5777 family beta-barrel protein</fullName>
    </submittedName>
</protein>
<sequence length="303" mass="34313">MKILFTRSLAIICLTLITFISVAQETDLFKMQDSTNAADDKNKTEKTLNTFYSTRLVTTQTVEITGKGSMDFRINHRFAPLNQGFYNLFGLDFVSARIGFDFGLAENLMVGIGRTGTNKEGDAFVKYRVLRQSSGVKNVPVSISLLGSVMYRGLRYADPTLNVKTKDRTYYTAQLMIARKFNEHTSLQISPTYTRYNRILFLNGGAKDLFSVGFLARQKVSKRVSINAEYFVQTERFDGTYNPLSIGVDIQTGGHVFQLHFTNSIGMNEHTFIHETFGSWGKGDIRWGFNISRIFTLGKNKKK</sequence>
<gene>
    <name evidence="3" type="ORF">KACHI17_17060</name>
</gene>
<feature type="signal peptide" evidence="1">
    <location>
        <begin position="1"/>
        <end position="23"/>
    </location>
</feature>
<evidence type="ECO:0000313" key="3">
    <source>
        <dbReference type="EMBL" id="BFG70825.1"/>
    </source>
</evidence>
<organism evidence="3">
    <name type="scientific">Sediminibacterium sp. KACHI17</name>
    <dbReference type="NCBI Taxonomy" id="1751071"/>
    <lineage>
        <taxon>Bacteria</taxon>
        <taxon>Pseudomonadati</taxon>
        <taxon>Bacteroidota</taxon>
        <taxon>Chitinophagia</taxon>
        <taxon>Chitinophagales</taxon>
        <taxon>Chitinophagaceae</taxon>
        <taxon>Sediminibacterium</taxon>
    </lineage>
</organism>
<evidence type="ECO:0000256" key="1">
    <source>
        <dbReference type="SAM" id="SignalP"/>
    </source>
</evidence>
<name>A0AAT9GJY2_9BACT</name>
<feature type="chain" id="PRO_5043490611" evidence="1">
    <location>
        <begin position="24"/>
        <end position="303"/>
    </location>
</feature>
<dbReference type="AlphaFoldDB" id="A0AAT9GJY2"/>